<evidence type="ECO:0000313" key="2">
    <source>
        <dbReference type="EMBL" id="SDQ38097.1"/>
    </source>
</evidence>
<proteinExistence type="predicted"/>
<name>A0A1H1AEN4_9ACTN</name>
<dbReference type="InterPro" id="IPR035930">
    <property type="entry name" value="FomD-like_sf"/>
</dbReference>
<keyword evidence="3" id="KW-1185">Reference proteome</keyword>
<accession>A0A1H1AEN4</accession>
<dbReference type="Proteomes" id="UP000199301">
    <property type="component" value="Unassembled WGS sequence"/>
</dbReference>
<dbReference type="EMBL" id="FNKO01000001">
    <property type="protein sequence ID" value="SDQ38097.1"/>
    <property type="molecule type" value="Genomic_DNA"/>
</dbReference>
<dbReference type="Gene3D" id="2.40.380.10">
    <property type="entry name" value="FomD-like"/>
    <property type="match status" value="1"/>
</dbReference>
<organism evidence="2 3">
    <name type="scientific">Actinopolyspora saharensis</name>
    <dbReference type="NCBI Taxonomy" id="995062"/>
    <lineage>
        <taxon>Bacteria</taxon>
        <taxon>Bacillati</taxon>
        <taxon>Actinomycetota</taxon>
        <taxon>Actinomycetes</taxon>
        <taxon>Actinopolysporales</taxon>
        <taxon>Actinopolysporaceae</taxon>
        <taxon>Actinopolyspora</taxon>
    </lineage>
</organism>
<evidence type="ECO:0000313" key="3">
    <source>
        <dbReference type="Proteomes" id="UP000199301"/>
    </source>
</evidence>
<protein>
    <recommendedName>
        <fullName evidence="1">DUF402 domain-containing protein</fullName>
    </recommendedName>
</protein>
<feature type="domain" description="DUF402" evidence="1">
    <location>
        <begin position="102"/>
        <end position="166"/>
    </location>
</feature>
<dbReference type="InterPro" id="IPR007295">
    <property type="entry name" value="DUF402"/>
</dbReference>
<dbReference type="Pfam" id="PF04167">
    <property type="entry name" value="DUF402"/>
    <property type="match status" value="1"/>
</dbReference>
<dbReference type="SUPFAM" id="SSF159234">
    <property type="entry name" value="FomD-like"/>
    <property type="match status" value="1"/>
</dbReference>
<gene>
    <name evidence="2" type="ORF">SAMN04489718_1549</name>
</gene>
<dbReference type="AlphaFoldDB" id="A0A1H1AEN4"/>
<evidence type="ECO:0000259" key="1">
    <source>
        <dbReference type="Pfam" id="PF04167"/>
    </source>
</evidence>
<reference evidence="3" key="1">
    <citation type="submission" date="2016-10" db="EMBL/GenBank/DDBJ databases">
        <authorList>
            <person name="Varghese N."/>
            <person name="Submissions S."/>
        </authorList>
    </citation>
    <scope>NUCLEOTIDE SEQUENCE [LARGE SCALE GENOMIC DNA]</scope>
    <source>
        <strain evidence="3">DSM 45459</strain>
    </source>
</reference>
<dbReference type="STRING" id="995062.SAMN04489718_1549"/>
<sequence length="182" mass="20412">MLVISQFFRVTLGPVGSVITPQHVEIVDVPSAQRHLGSGAVQQLDDCHLERWGLCLECSTPDDPVHDSEITWLLPDPGLRLTRYRPRSRHALPEGSLLTAARIDRDARSWIATDLCLGLEVPQQGQPRIVNSEEYARAINRGQLTPEEADLALRTVHSVFDEISLHRDIEQWLAHRGMFAGL</sequence>